<dbReference type="Proteomes" id="UP000076881">
    <property type="component" value="Unassembled WGS sequence"/>
</dbReference>
<sequence>MSTASRRTTNPRMEIQQLIAKIAKLEKQNQSLLSYTNALYKTIEQYENQIAASGMPERA</sequence>
<gene>
    <name evidence="1" type="ORF">LEL_05613</name>
</gene>
<dbReference type="EMBL" id="AZHF01000004">
    <property type="protein sequence ID" value="OAA75929.1"/>
    <property type="molecule type" value="Genomic_DNA"/>
</dbReference>
<organism evidence="1 2">
    <name type="scientific">Akanthomyces lecanii RCEF 1005</name>
    <dbReference type="NCBI Taxonomy" id="1081108"/>
    <lineage>
        <taxon>Eukaryota</taxon>
        <taxon>Fungi</taxon>
        <taxon>Dikarya</taxon>
        <taxon>Ascomycota</taxon>
        <taxon>Pezizomycotina</taxon>
        <taxon>Sordariomycetes</taxon>
        <taxon>Hypocreomycetidae</taxon>
        <taxon>Hypocreales</taxon>
        <taxon>Cordycipitaceae</taxon>
        <taxon>Akanthomyces</taxon>
        <taxon>Cordyceps confragosa</taxon>
    </lineage>
</organism>
<evidence type="ECO:0000313" key="1">
    <source>
        <dbReference type="EMBL" id="OAA75929.1"/>
    </source>
</evidence>
<comment type="caution">
    <text evidence="1">The sequence shown here is derived from an EMBL/GenBank/DDBJ whole genome shotgun (WGS) entry which is preliminary data.</text>
</comment>
<protein>
    <submittedName>
        <fullName evidence="1">Uncharacterized protein</fullName>
    </submittedName>
</protein>
<proteinExistence type="predicted"/>
<keyword evidence="2" id="KW-1185">Reference proteome</keyword>
<evidence type="ECO:0000313" key="2">
    <source>
        <dbReference type="Proteomes" id="UP000076881"/>
    </source>
</evidence>
<accession>A0A162N5M7</accession>
<reference evidence="1 2" key="1">
    <citation type="journal article" date="2016" name="Genome Biol. Evol.">
        <title>Divergent and convergent evolution of fungal pathogenicity.</title>
        <authorList>
            <person name="Shang Y."/>
            <person name="Xiao G."/>
            <person name="Zheng P."/>
            <person name="Cen K."/>
            <person name="Zhan S."/>
            <person name="Wang C."/>
        </authorList>
    </citation>
    <scope>NUCLEOTIDE SEQUENCE [LARGE SCALE GENOMIC DNA]</scope>
    <source>
        <strain evidence="1 2">RCEF 1005</strain>
    </source>
</reference>
<dbReference type="AlphaFoldDB" id="A0A162N5M7"/>
<dbReference type="OrthoDB" id="5088132at2759"/>
<name>A0A162N5M7_CORDF</name>